<keyword evidence="2" id="KW-1185">Reference proteome</keyword>
<name>A0A4C1SPZ0_EUMVA</name>
<comment type="caution">
    <text evidence="1">The sequence shown here is derived from an EMBL/GenBank/DDBJ whole genome shotgun (WGS) entry which is preliminary data.</text>
</comment>
<sequence length="109" mass="11985">MADGRRIRVETARAASSNINAAGRTRRVKRTPDLAVAYRLPCTNTYYITANVDGSSLRVKGGHAYDVQSGLAVFNYNSKTNPQAMGLMNLMTLTPRSALDYKYANKARP</sequence>
<evidence type="ECO:0000313" key="1">
    <source>
        <dbReference type="EMBL" id="GBP04034.1"/>
    </source>
</evidence>
<dbReference type="AlphaFoldDB" id="A0A4C1SPZ0"/>
<organism evidence="1 2">
    <name type="scientific">Eumeta variegata</name>
    <name type="common">Bagworm moth</name>
    <name type="synonym">Eumeta japonica</name>
    <dbReference type="NCBI Taxonomy" id="151549"/>
    <lineage>
        <taxon>Eukaryota</taxon>
        <taxon>Metazoa</taxon>
        <taxon>Ecdysozoa</taxon>
        <taxon>Arthropoda</taxon>
        <taxon>Hexapoda</taxon>
        <taxon>Insecta</taxon>
        <taxon>Pterygota</taxon>
        <taxon>Neoptera</taxon>
        <taxon>Endopterygota</taxon>
        <taxon>Lepidoptera</taxon>
        <taxon>Glossata</taxon>
        <taxon>Ditrysia</taxon>
        <taxon>Tineoidea</taxon>
        <taxon>Psychidae</taxon>
        <taxon>Oiketicinae</taxon>
        <taxon>Eumeta</taxon>
    </lineage>
</organism>
<gene>
    <name evidence="1" type="ORF">EVAR_74796_1</name>
</gene>
<dbReference type="Proteomes" id="UP000299102">
    <property type="component" value="Unassembled WGS sequence"/>
</dbReference>
<accession>A0A4C1SPZ0</accession>
<dbReference type="EMBL" id="BGZK01000012">
    <property type="protein sequence ID" value="GBP04034.1"/>
    <property type="molecule type" value="Genomic_DNA"/>
</dbReference>
<evidence type="ECO:0000313" key="2">
    <source>
        <dbReference type="Proteomes" id="UP000299102"/>
    </source>
</evidence>
<reference evidence="1 2" key="1">
    <citation type="journal article" date="2019" name="Commun. Biol.">
        <title>The bagworm genome reveals a unique fibroin gene that provides high tensile strength.</title>
        <authorList>
            <person name="Kono N."/>
            <person name="Nakamura H."/>
            <person name="Ohtoshi R."/>
            <person name="Tomita M."/>
            <person name="Numata K."/>
            <person name="Arakawa K."/>
        </authorList>
    </citation>
    <scope>NUCLEOTIDE SEQUENCE [LARGE SCALE GENOMIC DNA]</scope>
</reference>
<proteinExistence type="predicted"/>
<protein>
    <submittedName>
        <fullName evidence="1">Uncharacterized protein</fullName>
    </submittedName>
</protein>